<reference evidence="2 3" key="1">
    <citation type="submission" date="2020-04" db="EMBL/GenBank/DDBJ databases">
        <title>Perkinsus olseni comparative genomics.</title>
        <authorList>
            <person name="Bogema D.R."/>
        </authorList>
    </citation>
    <scope>NUCLEOTIDE SEQUENCE [LARGE SCALE GENOMIC DNA]</scope>
    <source>
        <strain evidence="2">ATCC PRA-205</strain>
    </source>
</reference>
<comment type="caution">
    <text evidence="2">The sequence shown here is derived from an EMBL/GenBank/DDBJ whole genome shotgun (WGS) entry which is preliminary data.</text>
</comment>
<evidence type="ECO:0000256" key="1">
    <source>
        <dbReference type="SAM" id="MobiDB-lite"/>
    </source>
</evidence>
<organism evidence="2 3">
    <name type="scientific">Perkinsus olseni</name>
    <name type="common">Perkinsus atlanticus</name>
    <dbReference type="NCBI Taxonomy" id="32597"/>
    <lineage>
        <taxon>Eukaryota</taxon>
        <taxon>Sar</taxon>
        <taxon>Alveolata</taxon>
        <taxon>Perkinsozoa</taxon>
        <taxon>Perkinsea</taxon>
        <taxon>Perkinsida</taxon>
        <taxon>Perkinsidae</taxon>
        <taxon>Perkinsus</taxon>
    </lineage>
</organism>
<protein>
    <submittedName>
        <fullName evidence="2">Uncharacterized protein</fullName>
    </submittedName>
</protein>
<sequence length="144" mass="15898">MSRRPQQGAASHALMLPPVGYKFIPKSDKVCGAPGCFECYDIYCQRCESKDRRIMELEMRNNDLCKNLTLLQGQLFAKIQQHRESGSSAPVGGETVQSSQPTFRPGGPPSANMKDAFAYVQSPVLHDPVSNRNYVATTTYTSPP</sequence>
<name>A0A7J6SMD3_PEROL</name>
<evidence type="ECO:0000313" key="3">
    <source>
        <dbReference type="Proteomes" id="UP000574390"/>
    </source>
</evidence>
<dbReference type="EMBL" id="JABANM010013585">
    <property type="protein sequence ID" value="KAF4734088.1"/>
    <property type="molecule type" value="Genomic_DNA"/>
</dbReference>
<dbReference type="Proteomes" id="UP000574390">
    <property type="component" value="Unassembled WGS sequence"/>
</dbReference>
<accession>A0A7J6SMD3</accession>
<proteinExistence type="predicted"/>
<feature type="region of interest" description="Disordered" evidence="1">
    <location>
        <begin position="81"/>
        <end position="112"/>
    </location>
</feature>
<evidence type="ECO:0000313" key="2">
    <source>
        <dbReference type="EMBL" id="KAF4734088.1"/>
    </source>
</evidence>
<gene>
    <name evidence="2" type="ORF">FOZ62_000900</name>
</gene>
<dbReference type="AlphaFoldDB" id="A0A7J6SMD3"/>